<reference evidence="1 2" key="1">
    <citation type="journal article" date="2011" name="Stand. Genomic Sci.">
        <title>Complete genome of the onion pathogen Enterobacter cloacae EcWSU1.</title>
        <authorList>
            <person name="Humann J.L."/>
            <person name="Wildung M."/>
            <person name="Cheng C.H."/>
            <person name="Lee T."/>
            <person name="Stewart J.E."/>
            <person name="Drew J.C."/>
            <person name="Triplett E.W."/>
            <person name="Main D."/>
            <person name="Schroeder B.K."/>
        </authorList>
    </citation>
    <scope>NUCLEOTIDE SEQUENCE [LARGE SCALE GENOMIC DNA]</scope>
    <source>
        <strain evidence="1 2">EcWSU1</strain>
    </source>
</reference>
<gene>
    <name evidence="1" type="ORF">EcWSU1_01354</name>
</gene>
<proteinExistence type="predicted"/>
<evidence type="ECO:0008006" key="3">
    <source>
        <dbReference type="Google" id="ProtNLM"/>
    </source>
</evidence>
<name>G8LFY3_9ENTR</name>
<protein>
    <recommendedName>
        <fullName evidence="3">Glyceraldehyde-3-phosphate dehydrogenase</fullName>
    </recommendedName>
</protein>
<evidence type="ECO:0000313" key="2">
    <source>
        <dbReference type="Proteomes" id="UP000007838"/>
    </source>
</evidence>
<sequence length="40" mass="4693">MAFSFKQRRKIPFAGSTVNISLRRSKTRHKSNTFMSMICQ</sequence>
<evidence type="ECO:0000313" key="1">
    <source>
        <dbReference type="EMBL" id="AEW72793.1"/>
    </source>
</evidence>
<dbReference type="AlphaFoldDB" id="G8LFY3"/>
<dbReference type="EMBL" id="CP002886">
    <property type="protein sequence ID" value="AEW72793.1"/>
    <property type="molecule type" value="Genomic_DNA"/>
</dbReference>
<organism evidence="1 2">
    <name type="scientific">Enterobacter ludwigii</name>
    <dbReference type="NCBI Taxonomy" id="299767"/>
    <lineage>
        <taxon>Bacteria</taxon>
        <taxon>Pseudomonadati</taxon>
        <taxon>Pseudomonadota</taxon>
        <taxon>Gammaproteobacteria</taxon>
        <taxon>Enterobacterales</taxon>
        <taxon>Enterobacteriaceae</taxon>
        <taxon>Enterobacter</taxon>
        <taxon>Enterobacter cloacae complex</taxon>
    </lineage>
</organism>
<accession>G8LFY3</accession>
<dbReference type="Proteomes" id="UP000007838">
    <property type="component" value="Chromosome"/>
</dbReference>
<dbReference type="HOGENOM" id="CLU_210225_0_0_6"/>
<dbReference type="KEGG" id="eec:EcWSU1_01354"/>